<dbReference type="CDD" id="cd22268">
    <property type="entry name" value="DPBB_RlpA-like"/>
    <property type="match status" value="1"/>
</dbReference>
<reference evidence="8 9" key="1">
    <citation type="submission" date="2016-10" db="EMBL/GenBank/DDBJ databases">
        <authorList>
            <person name="Varghese N."/>
            <person name="Submissions S."/>
        </authorList>
    </citation>
    <scope>NUCLEOTIDE SEQUENCE [LARGE SCALE GENOMIC DNA]</scope>
    <source>
        <strain evidence="8 9">DSM 18839</strain>
    </source>
</reference>
<comment type="function">
    <text evidence="4">Lytic transglycosylase with a strong preference for naked glycan strands that lack stem peptides.</text>
</comment>
<proteinExistence type="inferred from homology"/>
<evidence type="ECO:0000313" key="8">
    <source>
        <dbReference type="EMBL" id="SDF12454.1"/>
    </source>
</evidence>
<feature type="region of interest" description="Disordered" evidence="6">
    <location>
        <begin position="240"/>
        <end position="261"/>
    </location>
</feature>
<keyword evidence="8" id="KW-0449">Lipoprotein</keyword>
<dbReference type="SUPFAM" id="SSF50685">
    <property type="entry name" value="Barwin-like endoglucanases"/>
    <property type="match status" value="1"/>
</dbReference>
<feature type="compositionally biased region" description="Pro residues" evidence="6">
    <location>
        <begin position="187"/>
        <end position="196"/>
    </location>
</feature>
<dbReference type="GO" id="GO:0000270">
    <property type="term" value="P:peptidoglycan metabolic process"/>
    <property type="evidence" value="ECO:0007669"/>
    <property type="project" value="UniProtKB-UniRule"/>
</dbReference>
<dbReference type="Pfam" id="PF05036">
    <property type="entry name" value="SPOR"/>
    <property type="match status" value="1"/>
</dbReference>
<dbReference type="PANTHER" id="PTHR34183">
    <property type="entry name" value="ENDOLYTIC PEPTIDOGLYCAN TRANSGLYCOSYLASE RLPA"/>
    <property type="match status" value="1"/>
</dbReference>
<keyword evidence="1" id="KW-0732">Signal</keyword>
<dbReference type="InterPro" id="IPR009009">
    <property type="entry name" value="RlpA-like_DPBB"/>
</dbReference>
<dbReference type="RefSeq" id="WP_093147690.1">
    <property type="nucleotide sequence ID" value="NZ_FNBW01000001.1"/>
</dbReference>
<keyword evidence="9" id="KW-1185">Reference proteome</keyword>
<dbReference type="AlphaFoldDB" id="A0A8G2EXA0"/>
<gene>
    <name evidence="4" type="primary">rlpA</name>
    <name evidence="8" type="ORF">SAMN05660686_00355</name>
</gene>
<dbReference type="InterPro" id="IPR034718">
    <property type="entry name" value="RlpA"/>
</dbReference>
<comment type="similarity">
    <text evidence="4 5">Belongs to the RlpA family.</text>
</comment>
<dbReference type="OrthoDB" id="9779128at2"/>
<dbReference type="PROSITE" id="PS51724">
    <property type="entry name" value="SPOR"/>
    <property type="match status" value="1"/>
</dbReference>
<evidence type="ECO:0000256" key="4">
    <source>
        <dbReference type="HAMAP-Rule" id="MF_02071"/>
    </source>
</evidence>
<evidence type="ECO:0000256" key="5">
    <source>
        <dbReference type="RuleBase" id="RU003495"/>
    </source>
</evidence>
<evidence type="ECO:0000256" key="6">
    <source>
        <dbReference type="SAM" id="MobiDB-lite"/>
    </source>
</evidence>
<name>A0A8G2EXA0_9PROT</name>
<protein>
    <recommendedName>
        <fullName evidence="4">Endolytic peptidoglycan transglycosylase RlpA</fullName>
        <ecNumber evidence="4">4.2.2.-</ecNumber>
    </recommendedName>
</protein>
<organism evidence="8 9">
    <name type="scientific">Thalassobaculum litoreum DSM 18839</name>
    <dbReference type="NCBI Taxonomy" id="1123362"/>
    <lineage>
        <taxon>Bacteria</taxon>
        <taxon>Pseudomonadati</taxon>
        <taxon>Pseudomonadota</taxon>
        <taxon>Alphaproteobacteria</taxon>
        <taxon>Rhodospirillales</taxon>
        <taxon>Thalassobaculaceae</taxon>
        <taxon>Thalassobaculum</taxon>
    </lineage>
</organism>
<dbReference type="InterPro" id="IPR012997">
    <property type="entry name" value="RplA"/>
</dbReference>
<sequence length="344" mass="36819">MLISDHFPSVGRWFSAVLLGMALALSGCAETELLVHTAKTAKSQNDTGSKGYYKVGNAYEIQGVWYYPKEEWDYAETGIASWYGPGFHGKQTANGEVFDENALTAAHRTLPMPSIVRVTNLDNGRSIVVRVNDRGPFAHGRIIDMSRRSAQLLGFVRKGTAKVRVELMEPESLQERAEARGEQYVPNPDPTLPSAPAPSAAPSGSVQVAVLNAPSGARSARAAPAATSIAPPAAATTVPASRVPARATTSAGTASPVRPLVSRTQPEPTQIYIQAGSFEDADNAHRLTGRLGAYFQSAHVQPAQVSGKTYYRVRIGPINDVDNADRLLERVIVAGYPGSRIVLD</sequence>
<accession>A0A8G2EXA0</accession>
<keyword evidence="2 4" id="KW-0456">Lyase</keyword>
<feature type="domain" description="SPOR" evidence="7">
    <location>
        <begin position="265"/>
        <end position="344"/>
    </location>
</feature>
<evidence type="ECO:0000259" key="7">
    <source>
        <dbReference type="PROSITE" id="PS51724"/>
    </source>
</evidence>
<dbReference type="GO" id="GO:0008932">
    <property type="term" value="F:lytic endotransglycosylase activity"/>
    <property type="evidence" value="ECO:0007669"/>
    <property type="project" value="UniProtKB-UniRule"/>
</dbReference>
<dbReference type="Proteomes" id="UP000198615">
    <property type="component" value="Unassembled WGS sequence"/>
</dbReference>
<feature type="region of interest" description="Disordered" evidence="6">
    <location>
        <begin position="169"/>
        <end position="203"/>
    </location>
</feature>
<dbReference type="Pfam" id="PF03330">
    <property type="entry name" value="DPBB_1"/>
    <property type="match status" value="1"/>
</dbReference>
<dbReference type="EMBL" id="FNBW01000001">
    <property type="protein sequence ID" value="SDF12454.1"/>
    <property type="molecule type" value="Genomic_DNA"/>
</dbReference>
<evidence type="ECO:0000256" key="3">
    <source>
        <dbReference type="ARBA" id="ARBA00023316"/>
    </source>
</evidence>
<feature type="compositionally biased region" description="Basic and acidic residues" evidence="6">
    <location>
        <begin position="169"/>
        <end position="181"/>
    </location>
</feature>
<dbReference type="GO" id="GO:0042834">
    <property type="term" value="F:peptidoglycan binding"/>
    <property type="evidence" value="ECO:0007669"/>
    <property type="project" value="InterPro"/>
</dbReference>
<evidence type="ECO:0000256" key="1">
    <source>
        <dbReference type="ARBA" id="ARBA00022729"/>
    </source>
</evidence>
<dbReference type="InterPro" id="IPR007730">
    <property type="entry name" value="SPOR-like_dom"/>
</dbReference>
<dbReference type="NCBIfam" id="TIGR00413">
    <property type="entry name" value="rlpA"/>
    <property type="match status" value="1"/>
</dbReference>
<comment type="caution">
    <text evidence="8">The sequence shown here is derived from an EMBL/GenBank/DDBJ whole genome shotgun (WGS) entry which is preliminary data.</text>
</comment>
<dbReference type="Gene3D" id="3.30.70.1070">
    <property type="entry name" value="Sporulation related repeat"/>
    <property type="match status" value="1"/>
</dbReference>
<dbReference type="InterPro" id="IPR036680">
    <property type="entry name" value="SPOR-like_sf"/>
</dbReference>
<dbReference type="EC" id="4.2.2.-" evidence="4"/>
<dbReference type="PANTHER" id="PTHR34183:SF1">
    <property type="entry name" value="ENDOLYTIC PEPTIDOGLYCAN TRANSGLYCOSYLASE RLPA"/>
    <property type="match status" value="1"/>
</dbReference>
<dbReference type="Gene3D" id="2.40.40.10">
    <property type="entry name" value="RlpA-like domain"/>
    <property type="match status" value="1"/>
</dbReference>
<dbReference type="HAMAP" id="MF_02071">
    <property type="entry name" value="RlpA"/>
    <property type="match status" value="1"/>
</dbReference>
<dbReference type="SUPFAM" id="SSF110997">
    <property type="entry name" value="Sporulation related repeat"/>
    <property type="match status" value="1"/>
</dbReference>
<dbReference type="InterPro" id="IPR036908">
    <property type="entry name" value="RlpA-like_sf"/>
</dbReference>
<evidence type="ECO:0000313" key="9">
    <source>
        <dbReference type="Proteomes" id="UP000198615"/>
    </source>
</evidence>
<dbReference type="GO" id="GO:0071555">
    <property type="term" value="P:cell wall organization"/>
    <property type="evidence" value="ECO:0007669"/>
    <property type="project" value="UniProtKB-KW"/>
</dbReference>
<keyword evidence="3 4" id="KW-0961">Cell wall biogenesis/degradation</keyword>
<evidence type="ECO:0000256" key="2">
    <source>
        <dbReference type="ARBA" id="ARBA00023239"/>
    </source>
</evidence>